<dbReference type="SUPFAM" id="SSF53067">
    <property type="entry name" value="Actin-like ATPase domain"/>
    <property type="match status" value="2"/>
</dbReference>
<dbReference type="STRING" id="1293890.TALK_11810"/>
<evidence type="ECO:0000313" key="6">
    <source>
        <dbReference type="EMBL" id="OSQ47738.1"/>
    </source>
</evidence>
<evidence type="ECO:0000256" key="1">
    <source>
        <dbReference type="ARBA" id="ARBA00009156"/>
    </source>
</evidence>
<dbReference type="InterPro" id="IPR000577">
    <property type="entry name" value="Carb_kinase_FGGY"/>
</dbReference>
<dbReference type="GO" id="GO:0005737">
    <property type="term" value="C:cytoplasm"/>
    <property type="evidence" value="ECO:0007669"/>
    <property type="project" value="TreeGrafter"/>
</dbReference>
<dbReference type="InterPro" id="IPR018484">
    <property type="entry name" value="FGGY_N"/>
</dbReference>
<dbReference type="Proteomes" id="UP000193396">
    <property type="component" value="Unassembled WGS sequence"/>
</dbReference>
<dbReference type="InterPro" id="IPR006003">
    <property type="entry name" value="FGGY_RbtK-like"/>
</dbReference>
<dbReference type="InterPro" id="IPR018485">
    <property type="entry name" value="FGGY_C"/>
</dbReference>
<dbReference type="Gene3D" id="1.20.58.2240">
    <property type="match status" value="1"/>
</dbReference>
<dbReference type="InterPro" id="IPR043129">
    <property type="entry name" value="ATPase_NBD"/>
</dbReference>
<evidence type="ECO:0000313" key="7">
    <source>
        <dbReference type="Proteomes" id="UP000193396"/>
    </source>
</evidence>
<dbReference type="GO" id="GO:0019150">
    <property type="term" value="F:D-ribulokinase activity"/>
    <property type="evidence" value="ECO:0007669"/>
    <property type="project" value="TreeGrafter"/>
</dbReference>
<dbReference type="GO" id="GO:0019321">
    <property type="term" value="P:pentose metabolic process"/>
    <property type="evidence" value="ECO:0007669"/>
    <property type="project" value="TreeGrafter"/>
</dbReference>
<dbReference type="RefSeq" id="WP_085619084.1">
    <property type="nucleotide sequence ID" value="NZ_JBLXHE010000022.1"/>
</dbReference>
<reference evidence="6 7" key="1">
    <citation type="submission" date="2014-03" db="EMBL/GenBank/DDBJ databases">
        <title>The draft genome sequence of Thalassospira alkalitolerans JCM 18968.</title>
        <authorList>
            <person name="Lai Q."/>
            <person name="Shao Z."/>
        </authorList>
    </citation>
    <scope>NUCLEOTIDE SEQUENCE [LARGE SCALE GENOMIC DNA]</scope>
    <source>
        <strain evidence="6 7">JCM 18968</strain>
    </source>
</reference>
<dbReference type="Pfam" id="PF02782">
    <property type="entry name" value="FGGY_C"/>
    <property type="match status" value="1"/>
</dbReference>
<evidence type="ECO:0000256" key="2">
    <source>
        <dbReference type="ARBA" id="ARBA00022679"/>
    </source>
</evidence>
<dbReference type="NCBIfam" id="TIGR01315">
    <property type="entry name" value="5C_CHO_kinase"/>
    <property type="match status" value="1"/>
</dbReference>
<gene>
    <name evidence="6" type="ORF">TALK_11810</name>
</gene>
<evidence type="ECO:0000259" key="4">
    <source>
        <dbReference type="Pfam" id="PF00370"/>
    </source>
</evidence>
<keyword evidence="3 6" id="KW-0418">Kinase</keyword>
<keyword evidence="2" id="KW-0808">Transferase</keyword>
<dbReference type="Gene3D" id="3.30.420.40">
    <property type="match status" value="1"/>
</dbReference>
<dbReference type="Pfam" id="PF00370">
    <property type="entry name" value="FGGY_N"/>
    <property type="match status" value="1"/>
</dbReference>
<feature type="domain" description="Carbohydrate kinase FGGY C-terminal" evidence="5">
    <location>
        <begin position="278"/>
        <end position="475"/>
    </location>
</feature>
<dbReference type="PIRSF" id="PIRSF000538">
    <property type="entry name" value="GlpK"/>
    <property type="match status" value="1"/>
</dbReference>
<evidence type="ECO:0000259" key="5">
    <source>
        <dbReference type="Pfam" id="PF02782"/>
    </source>
</evidence>
<dbReference type="PANTHER" id="PTHR43435">
    <property type="entry name" value="RIBULOKINASE"/>
    <property type="match status" value="1"/>
</dbReference>
<name>A0A1Y2LCP2_9PROT</name>
<evidence type="ECO:0000256" key="3">
    <source>
        <dbReference type="ARBA" id="ARBA00022777"/>
    </source>
</evidence>
<sequence length="529" mass="56876">MKLSEKVIIGVDVGTGSARAGVFDRDGKLLGSAAHAIAMNKPKPDFVEQDSENIWQSVCQSVRDAMAKSNTAPDQVAAIGFDATCSLVIRDTDNRPLGVTPGGADNWDVIVWMDHRAVREAEECTKTGAKVLEYIGGTMSPEMELPKLMWLKRHHRQNWDKMGVAYDLADFLSYRATNSNDRSCCTVTCKWTYLAHQDAPWDREFLDQVGLDDFPAKIGMDSKALGVGDLIGNLSKQGALDLGLTTDCVVGAGLIDAHAGALGTLGEYLDGNLDERFAMIAGTSTCHMALSSEPRFIKGVWGPYFGAIAPGLWLNEGGQSATGALLDHIVAMHPFSHDMGRDAHKLAGQKLLPRMMETPDLAPRLHVLPDFHGNRSPLADSEALGVITGLSLDQGEESFLDLYWATACAIAYGTRHIIDALNATGYNIKHIHLSGGHTASPVLVKLYADVTGCNVVMSDCAEPVLLGSAMLGAAALDPDGGLAVASRQMAGKETVHAPDQTAKIAHDRRYGIFHKLHAHRQELDAMANA</sequence>
<dbReference type="OrthoDB" id="9805576at2"/>
<comment type="similarity">
    <text evidence="1">Belongs to the FGGY kinase family.</text>
</comment>
<feature type="domain" description="Carbohydrate kinase FGGY N-terminal" evidence="4">
    <location>
        <begin position="7"/>
        <end position="263"/>
    </location>
</feature>
<dbReference type="CDD" id="cd07782">
    <property type="entry name" value="ASKHA_NBD_FGGY_D-RBK"/>
    <property type="match status" value="1"/>
</dbReference>
<comment type="caution">
    <text evidence="6">The sequence shown here is derived from an EMBL/GenBank/DDBJ whole genome shotgun (WGS) entry which is preliminary data.</text>
</comment>
<organism evidence="6 7">
    <name type="scientific">Thalassospira alkalitolerans</name>
    <dbReference type="NCBI Taxonomy" id="1293890"/>
    <lineage>
        <taxon>Bacteria</taxon>
        <taxon>Pseudomonadati</taxon>
        <taxon>Pseudomonadota</taxon>
        <taxon>Alphaproteobacteria</taxon>
        <taxon>Rhodospirillales</taxon>
        <taxon>Thalassospiraceae</taxon>
        <taxon>Thalassospira</taxon>
    </lineage>
</organism>
<keyword evidence="7" id="KW-1185">Reference proteome</keyword>
<dbReference type="EMBL" id="JFKB01000007">
    <property type="protein sequence ID" value="OSQ47738.1"/>
    <property type="molecule type" value="Genomic_DNA"/>
</dbReference>
<proteinExistence type="inferred from homology"/>
<dbReference type="PANTHER" id="PTHR43435:SF4">
    <property type="entry name" value="FGGY CARBOHYDRATE KINASE DOMAIN-CONTAINING PROTEIN"/>
    <property type="match status" value="1"/>
</dbReference>
<accession>A0A1Y2LCP2</accession>
<dbReference type="AlphaFoldDB" id="A0A1Y2LCP2"/>
<protein>
    <submittedName>
        <fullName evidence="6">Ribulokinase</fullName>
    </submittedName>
</protein>